<feature type="domain" description="YqeB PH" evidence="3">
    <location>
        <begin position="17"/>
        <end position="166"/>
    </location>
</feature>
<keyword evidence="1" id="KW-0812">Transmembrane</keyword>
<keyword evidence="5" id="KW-1185">Reference proteome</keyword>
<keyword evidence="1" id="KW-0472">Membrane</keyword>
<evidence type="ECO:0000259" key="3">
    <source>
        <dbReference type="Pfam" id="PF23494"/>
    </source>
</evidence>
<dbReference type="RefSeq" id="WP_379871830.1">
    <property type="nucleotide sequence ID" value="NZ_JBHTBH010000007.1"/>
</dbReference>
<evidence type="ECO:0008006" key="6">
    <source>
        <dbReference type="Google" id="ProtNLM"/>
    </source>
</evidence>
<dbReference type="Pfam" id="PF23494">
    <property type="entry name" value="bPH_10"/>
    <property type="match status" value="1"/>
</dbReference>
<dbReference type="EMBL" id="JBHTBH010000007">
    <property type="protein sequence ID" value="MFC7329170.1"/>
    <property type="molecule type" value="Genomic_DNA"/>
</dbReference>
<evidence type="ECO:0000313" key="5">
    <source>
        <dbReference type="Proteomes" id="UP001596540"/>
    </source>
</evidence>
<dbReference type="InterPro" id="IPR057798">
    <property type="entry name" value="PH_YqeB"/>
</dbReference>
<dbReference type="InterPro" id="IPR056411">
    <property type="entry name" value="CysS_C"/>
</dbReference>
<protein>
    <recommendedName>
        <fullName evidence="6">DUF308 domain-containing protein</fullName>
    </recommendedName>
</protein>
<feature type="transmembrane region" description="Helical" evidence="1">
    <location>
        <begin position="71"/>
        <end position="92"/>
    </location>
</feature>
<feature type="domain" description="Cysteinyl-tRNA ligase anticodon binding" evidence="2">
    <location>
        <begin position="183"/>
        <end position="233"/>
    </location>
</feature>
<feature type="transmembrane region" description="Helical" evidence="1">
    <location>
        <begin position="26"/>
        <end position="51"/>
    </location>
</feature>
<comment type="caution">
    <text evidence="4">The sequence shown here is derived from an EMBL/GenBank/DDBJ whole genome shotgun (WGS) entry which is preliminary data.</text>
</comment>
<accession>A0ABW2KIN6</accession>
<evidence type="ECO:0000256" key="1">
    <source>
        <dbReference type="SAM" id="Phobius"/>
    </source>
</evidence>
<dbReference type="Pfam" id="PF23493">
    <property type="entry name" value="CysS_C"/>
    <property type="match status" value="1"/>
</dbReference>
<keyword evidence="1" id="KW-1133">Transmembrane helix</keyword>
<proteinExistence type="predicted"/>
<gene>
    <name evidence="4" type="ORF">ACFQRF_15650</name>
</gene>
<reference evidence="5" key="1">
    <citation type="journal article" date="2019" name="Int. J. Syst. Evol. Microbiol.">
        <title>The Global Catalogue of Microorganisms (GCM) 10K type strain sequencing project: providing services to taxonomists for standard genome sequencing and annotation.</title>
        <authorList>
            <consortium name="The Broad Institute Genomics Platform"/>
            <consortium name="The Broad Institute Genome Sequencing Center for Infectious Disease"/>
            <person name="Wu L."/>
            <person name="Ma J."/>
        </authorList>
    </citation>
    <scope>NUCLEOTIDE SEQUENCE [LARGE SCALE GENOMIC DNA]</scope>
    <source>
        <strain evidence="5">CGMCC 4.7382</strain>
    </source>
</reference>
<evidence type="ECO:0000313" key="4">
    <source>
        <dbReference type="EMBL" id="MFC7329170.1"/>
    </source>
</evidence>
<organism evidence="4 5">
    <name type="scientific">Marinactinospora rubrisoli</name>
    <dbReference type="NCBI Taxonomy" id="2715399"/>
    <lineage>
        <taxon>Bacteria</taxon>
        <taxon>Bacillati</taxon>
        <taxon>Actinomycetota</taxon>
        <taxon>Actinomycetes</taxon>
        <taxon>Streptosporangiales</taxon>
        <taxon>Nocardiopsidaceae</taxon>
        <taxon>Marinactinospora</taxon>
    </lineage>
</organism>
<dbReference type="Proteomes" id="UP001596540">
    <property type="component" value="Unassembled WGS sequence"/>
</dbReference>
<name>A0ABW2KIN6_9ACTN</name>
<sequence>MSVGDGEAGGRAGGASVVGPGIADRVVVWAGFPLLGAGLGWLAAALAPWAASLRWVPFQGPLELVASIPNPQATIGGLVLGVVAGVVVAFLAEQDRMVVTVDDEQVTIAHGESVRTVHRSAITAVFLDGGQLVVLGRATEELAREGGDHDGRRLARTLLAHGYPWRADGDPHRDAYRRWVPDDPDLTAGAHALFRARALAVEKKDRQDTEQLRGELGRLGLVVREEGGRQFWRRTA</sequence>
<evidence type="ECO:0000259" key="2">
    <source>
        <dbReference type="Pfam" id="PF23493"/>
    </source>
</evidence>